<gene>
    <name evidence="2" type="ORF">BTMF_LOCUS6444</name>
</gene>
<feature type="transmembrane region" description="Helical" evidence="1">
    <location>
        <begin position="12"/>
        <end position="32"/>
    </location>
</feature>
<keyword evidence="1" id="KW-0812">Transmembrane</keyword>
<evidence type="ECO:0000256" key="1">
    <source>
        <dbReference type="SAM" id="Phobius"/>
    </source>
</evidence>
<sequence length="58" mass="7106">MYNRCVDDINFRSIFFLCNINATVEFCFYCLVSRRYHQLMIETLEGFIEKIIRKYVII</sequence>
<keyword evidence="1" id="KW-1133">Transmembrane helix</keyword>
<protein>
    <submittedName>
        <fullName evidence="4">G_PROTEIN_RECEP_F1_2 domain-containing protein</fullName>
    </submittedName>
</protein>
<name>A0A0R3QL40_9BILA</name>
<reference evidence="2 3" key="2">
    <citation type="submission" date="2018-11" db="EMBL/GenBank/DDBJ databases">
        <authorList>
            <consortium name="Pathogen Informatics"/>
        </authorList>
    </citation>
    <scope>NUCLEOTIDE SEQUENCE [LARGE SCALE GENOMIC DNA]</scope>
</reference>
<evidence type="ECO:0000313" key="2">
    <source>
        <dbReference type="EMBL" id="VDO21808.1"/>
    </source>
</evidence>
<keyword evidence="3" id="KW-1185">Reference proteome</keyword>
<accession>A0A0R3QL40</accession>
<dbReference type="Proteomes" id="UP000280834">
    <property type="component" value="Unassembled WGS sequence"/>
</dbReference>
<evidence type="ECO:0000313" key="4">
    <source>
        <dbReference type="WBParaSite" id="BTMF_0000839301-mRNA-1"/>
    </source>
</evidence>
<evidence type="ECO:0000313" key="3">
    <source>
        <dbReference type="Proteomes" id="UP000280834"/>
    </source>
</evidence>
<dbReference type="EMBL" id="UZAG01015600">
    <property type="protein sequence ID" value="VDO21808.1"/>
    <property type="molecule type" value="Genomic_DNA"/>
</dbReference>
<dbReference type="AlphaFoldDB" id="A0A0R3QL40"/>
<reference evidence="4" key="1">
    <citation type="submission" date="2017-02" db="UniProtKB">
        <authorList>
            <consortium name="WormBaseParasite"/>
        </authorList>
    </citation>
    <scope>IDENTIFICATION</scope>
</reference>
<keyword evidence="1" id="KW-0472">Membrane</keyword>
<proteinExistence type="predicted"/>
<dbReference type="WBParaSite" id="BTMF_0000839301-mRNA-1">
    <property type="protein sequence ID" value="BTMF_0000839301-mRNA-1"/>
    <property type="gene ID" value="BTMF_0000839301"/>
</dbReference>
<organism evidence="4">
    <name type="scientific">Brugia timori</name>
    <dbReference type="NCBI Taxonomy" id="42155"/>
    <lineage>
        <taxon>Eukaryota</taxon>
        <taxon>Metazoa</taxon>
        <taxon>Ecdysozoa</taxon>
        <taxon>Nematoda</taxon>
        <taxon>Chromadorea</taxon>
        <taxon>Rhabditida</taxon>
        <taxon>Spirurina</taxon>
        <taxon>Spiruromorpha</taxon>
        <taxon>Filarioidea</taxon>
        <taxon>Onchocercidae</taxon>
        <taxon>Brugia</taxon>
    </lineage>
</organism>